<keyword evidence="2" id="KW-0378">Hydrolase</keyword>
<dbReference type="AlphaFoldDB" id="A0A0D8XP48"/>
<dbReference type="Gene3D" id="3.30.420.150">
    <property type="entry name" value="Exopolyphosphatase. Domain 2"/>
    <property type="match status" value="1"/>
</dbReference>
<evidence type="ECO:0000256" key="3">
    <source>
        <dbReference type="PIRSR" id="PIRSR600407-1"/>
    </source>
</evidence>
<evidence type="ECO:0000256" key="2">
    <source>
        <dbReference type="ARBA" id="ARBA00022801"/>
    </source>
</evidence>
<dbReference type="EMBL" id="KN716400">
    <property type="protein sequence ID" value="KJH45574.1"/>
    <property type="molecule type" value="Genomic_DNA"/>
</dbReference>
<dbReference type="Proteomes" id="UP000053766">
    <property type="component" value="Unassembled WGS sequence"/>
</dbReference>
<evidence type="ECO:0000256" key="1">
    <source>
        <dbReference type="ARBA" id="ARBA00009283"/>
    </source>
</evidence>
<name>A0A0D8XP48_DICVI</name>
<dbReference type="PANTHER" id="PTHR11782">
    <property type="entry name" value="ADENOSINE/GUANOSINE DIPHOSPHATASE"/>
    <property type="match status" value="1"/>
</dbReference>
<reference evidence="6" key="2">
    <citation type="journal article" date="2016" name="Sci. Rep.">
        <title>Dictyocaulus viviparus genome, variome and transcriptome elucidate lungworm biology and support future intervention.</title>
        <authorList>
            <person name="McNulty S.N."/>
            <person name="Strube C."/>
            <person name="Rosa B.A."/>
            <person name="Martin J.C."/>
            <person name="Tyagi R."/>
            <person name="Choi Y.J."/>
            <person name="Wang Q."/>
            <person name="Hallsworth Pepin K."/>
            <person name="Zhang X."/>
            <person name="Ozersky P."/>
            <person name="Wilson R.K."/>
            <person name="Sternberg P.W."/>
            <person name="Gasser R.B."/>
            <person name="Mitreva M."/>
        </authorList>
    </citation>
    <scope>NUCLEOTIDE SEQUENCE [LARGE SCALE GENOMIC DNA]</scope>
    <source>
        <strain evidence="6">HannoverDv2000</strain>
    </source>
</reference>
<evidence type="ECO:0000313" key="5">
    <source>
        <dbReference type="EMBL" id="KJH45574.1"/>
    </source>
</evidence>
<dbReference type="STRING" id="29172.A0A0D8XP48"/>
<comment type="similarity">
    <text evidence="1">Belongs to the GDA1/CD39 NTPase family.</text>
</comment>
<keyword evidence="4" id="KW-0547">Nucleotide-binding</keyword>
<dbReference type="InterPro" id="IPR000407">
    <property type="entry name" value="GDA1_CD39_NTPase"/>
</dbReference>
<proteinExistence type="inferred from homology"/>
<organism evidence="5 6">
    <name type="scientific">Dictyocaulus viviparus</name>
    <name type="common">Bovine lungworm</name>
    <dbReference type="NCBI Taxonomy" id="29172"/>
    <lineage>
        <taxon>Eukaryota</taxon>
        <taxon>Metazoa</taxon>
        <taxon>Ecdysozoa</taxon>
        <taxon>Nematoda</taxon>
        <taxon>Chromadorea</taxon>
        <taxon>Rhabditida</taxon>
        <taxon>Rhabditina</taxon>
        <taxon>Rhabditomorpha</taxon>
        <taxon>Strongyloidea</taxon>
        <taxon>Metastrongylidae</taxon>
        <taxon>Dictyocaulus</taxon>
    </lineage>
</organism>
<dbReference type="Pfam" id="PF01150">
    <property type="entry name" value="GDA1_CD39"/>
    <property type="match status" value="1"/>
</dbReference>
<protein>
    <submittedName>
        <fullName evidence="5">GDA1/CD39 family protein</fullName>
    </submittedName>
</protein>
<feature type="active site" description="Proton acceptor" evidence="3">
    <location>
        <position position="164"/>
    </location>
</feature>
<sequence>MSGAADVTYVEERHNEGHLRKKLIEDLFLICLAVSCRFFAIVFDGGSTGTRLHLYKYVFNTDQHGIPFKVEEEIFREMKPGLSSYGHNPPGAAASIRSLIQIAQRTIPVFMWNKTPIAFKATAGLRLLPGDMAEDIMIAVEREILESGFFVVPDSVGIMSGSDEGIYGDFKHPNSMKDLHSVAAFDLGGGSTQVTFWPTDQRIFNVYEDYERDLQFFDFLGNGLVAARLNALLPTTYNEEELEHQLTTPCMPADFRLDDWEYALKKWNISGMEAYSFQACYDNARQFVANSEVMELRSGFSALRGQVIYLFSYFYDRGLNAELVKENSGGVVKLLDFKKAAEKACSRTSEQLEGLHWLPWQCQDLSYIYSLLHDGYGFEDTQPLFLAKKIKGMVVAWAQGLSYTLVHEFHKTQMSRVTRQMNITVVEQIISYIYSSTNNLLSYFNLIS</sequence>
<gene>
    <name evidence="5" type="ORF">DICVIV_08378</name>
</gene>
<dbReference type="PANTHER" id="PTHR11782:SF127">
    <property type="entry name" value="NTPASE, ISOFORM F"/>
    <property type="match status" value="1"/>
</dbReference>
<reference evidence="5 6" key="1">
    <citation type="submission" date="2013-11" db="EMBL/GenBank/DDBJ databases">
        <title>Draft genome of the bovine lungworm Dictyocaulus viviparus.</title>
        <authorList>
            <person name="Mitreva M."/>
        </authorList>
    </citation>
    <scope>NUCLEOTIDE SEQUENCE [LARGE SCALE GENOMIC DNA]</scope>
    <source>
        <strain evidence="5 6">HannoverDv2000</strain>
    </source>
</reference>
<dbReference type="Gene3D" id="3.30.420.40">
    <property type="match status" value="1"/>
</dbReference>
<feature type="binding site" evidence="4">
    <location>
        <begin position="189"/>
        <end position="193"/>
    </location>
    <ligand>
        <name>ATP</name>
        <dbReference type="ChEBI" id="CHEBI:30616"/>
    </ligand>
</feature>
<dbReference type="GO" id="GO:0016787">
    <property type="term" value="F:hydrolase activity"/>
    <property type="evidence" value="ECO:0007669"/>
    <property type="project" value="UniProtKB-KW"/>
</dbReference>
<accession>A0A0D8XP48</accession>
<evidence type="ECO:0000256" key="4">
    <source>
        <dbReference type="PIRSR" id="PIRSR600407-2"/>
    </source>
</evidence>
<keyword evidence="4" id="KW-0067">ATP-binding</keyword>
<dbReference type="OrthoDB" id="6372431at2759"/>
<keyword evidence="6" id="KW-1185">Reference proteome</keyword>
<dbReference type="GO" id="GO:0005524">
    <property type="term" value="F:ATP binding"/>
    <property type="evidence" value="ECO:0007669"/>
    <property type="project" value="UniProtKB-KW"/>
</dbReference>
<evidence type="ECO:0000313" key="6">
    <source>
        <dbReference type="Proteomes" id="UP000053766"/>
    </source>
</evidence>